<reference evidence="1 2" key="2">
    <citation type="journal article" date="2011" name="Stand. Genomic Sci.">
        <title>Complete genome sequence of Mahella australiensis type strain (50-1 BON).</title>
        <authorList>
            <person name="Sikorski J."/>
            <person name="Teshima H."/>
            <person name="Nolan M."/>
            <person name="Lucas S."/>
            <person name="Hammon N."/>
            <person name="Deshpande S."/>
            <person name="Cheng J.F."/>
            <person name="Pitluck S."/>
            <person name="Liolios K."/>
            <person name="Pagani I."/>
            <person name="Ivanova N."/>
            <person name="Huntemann M."/>
            <person name="Mavromatis K."/>
            <person name="Ovchinikova G."/>
            <person name="Pati A."/>
            <person name="Tapia R."/>
            <person name="Han C."/>
            <person name="Goodwin L."/>
            <person name="Chen A."/>
            <person name="Palaniappan K."/>
            <person name="Land M."/>
            <person name="Hauser L."/>
            <person name="Ngatchou-Djao O.D."/>
            <person name="Rohde M."/>
            <person name="Pukall R."/>
            <person name="Spring S."/>
            <person name="Abt B."/>
            <person name="Goker M."/>
            <person name="Detter J.C."/>
            <person name="Woyke T."/>
            <person name="Bristow J."/>
            <person name="Markowitz V."/>
            <person name="Hugenholtz P."/>
            <person name="Eisen J.A."/>
            <person name="Kyrpides N.C."/>
            <person name="Klenk H.P."/>
            <person name="Lapidus A."/>
        </authorList>
    </citation>
    <scope>NUCLEOTIDE SEQUENCE [LARGE SCALE GENOMIC DNA]</scope>
    <source>
        <strain evidence="2">DSM 15567 / CIP 107919 / 50-1 BON</strain>
    </source>
</reference>
<dbReference type="EMBL" id="CP002360">
    <property type="protein sequence ID" value="AEE95506.1"/>
    <property type="molecule type" value="Genomic_DNA"/>
</dbReference>
<name>F3ZX57_MAHA5</name>
<keyword evidence="2" id="KW-1185">Reference proteome</keyword>
<dbReference type="STRING" id="697281.Mahau_0289"/>
<protein>
    <submittedName>
        <fullName evidence="1">Uncharacterized protein</fullName>
    </submittedName>
</protein>
<dbReference type="HOGENOM" id="CLU_1946218_0_0_9"/>
<evidence type="ECO:0000313" key="1">
    <source>
        <dbReference type="EMBL" id="AEE95506.1"/>
    </source>
</evidence>
<accession>F3ZX57</accession>
<dbReference type="AlphaFoldDB" id="F3ZX57"/>
<dbReference type="Proteomes" id="UP000008457">
    <property type="component" value="Chromosome"/>
</dbReference>
<sequence length="129" mass="15094">MLLIAIALFFTILSIIEYRRLQAARLIIDNQILYICQAKIIAKNRKEKSIDVYISCFGILLDFRLIRFNQNNVYLKSVEISNDFIYLAYGRDDRSQTIQLLHSPIGEGELADVMERFQYETGIIPKMIR</sequence>
<reference evidence="2" key="1">
    <citation type="submission" date="2010-11" db="EMBL/GenBank/DDBJ databases">
        <title>The complete genome of Mahella australiensis DSM 15567.</title>
        <authorList>
            <consortium name="US DOE Joint Genome Institute (JGI-PGF)"/>
            <person name="Lucas S."/>
            <person name="Copeland A."/>
            <person name="Lapidus A."/>
            <person name="Bruce D."/>
            <person name="Goodwin L."/>
            <person name="Pitluck S."/>
            <person name="Kyrpides N."/>
            <person name="Mavromatis K."/>
            <person name="Pagani I."/>
            <person name="Ivanova N."/>
            <person name="Teshima H."/>
            <person name="Brettin T."/>
            <person name="Detter J.C."/>
            <person name="Han C."/>
            <person name="Tapia R."/>
            <person name="Land M."/>
            <person name="Hauser L."/>
            <person name="Markowitz V."/>
            <person name="Cheng J.-F."/>
            <person name="Hugenholtz P."/>
            <person name="Woyke T."/>
            <person name="Wu D."/>
            <person name="Spring S."/>
            <person name="Pukall R."/>
            <person name="Steenblock K."/>
            <person name="Schneider S."/>
            <person name="Klenk H.-P."/>
            <person name="Eisen J.A."/>
        </authorList>
    </citation>
    <scope>NUCLEOTIDE SEQUENCE [LARGE SCALE GENOMIC DNA]</scope>
    <source>
        <strain evidence="2">DSM 15567 / CIP 107919 / 50-1 BON</strain>
    </source>
</reference>
<organism evidence="1 2">
    <name type="scientific">Mahella australiensis (strain DSM 15567 / CIP 107919 / 50-1 BON)</name>
    <dbReference type="NCBI Taxonomy" id="697281"/>
    <lineage>
        <taxon>Bacteria</taxon>
        <taxon>Bacillati</taxon>
        <taxon>Bacillota</taxon>
        <taxon>Clostridia</taxon>
        <taxon>Thermoanaerobacterales</taxon>
        <taxon>Thermoanaerobacterales Family IV. Incertae Sedis</taxon>
        <taxon>Mahella</taxon>
    </lineage>
</organism>
<evidence type="ECO:0000313" key="2">
    <source>
        <dbReference type="Proteomes" id="UP000008457"/>
    </source>
</evidence>
<dbReference type="KEGG" id="mas:Mahau_0289"/>
<dbReference type="RefSeq" id="WP_013779939.1">
    <property type="nucleotide sequence ID" value="NC_015520.1"/>
</dbReference>
<dbReference type="eggNOG" id="ENOG5033M22">
    <property type="taxonomic scope" value="Bacteria"/>
</dbReference>
<proteinExistence type="predicted"/>
<gene>
    <name evidence="1" type="ordered locus">Mahau_0289</name>
</gene>